<gene>
    <name evidence="1" type="ORF">BLNAU_17284</name>
</gene>
<proteinExistence type="predicted"/>
<organism evidence="1 2">
    <name type="scientific">Blattamonas nauphoetae</name>
    <dbReference type="NCBI Taxonomy" id="2049346"/>
    <lineage>
        <taxon>Eukaryota</taxon>
        <taxon>Metamonada</taxon>
        <taxon>Preaxostyla</taxon>
        <taxon>Oxymonadida</taxon>
        <taxon>Blattamonas</taxon>
    </lineage>
</organism>
<protein>
    <recommendedName>
        <fullName evidence="3">CLASP N-terminal domain-containing protein</fullName>
    </recommendedName>
</protein>
<comment type="caution">
    <text evidence="1">The sequence shown here is derived from an EMBL/GenBank/DDBJ whole genome shotgun (WGS) entry which is preliminary data.</text>
</comment>
<reference evidence="1 2" key="1">
    <citation type="journal article" date="2022" name="bioRxiv">
        <title>Genomics of Preaxostyla Flagellates Illuminates Evolutionary Transitions and the Path Towards Mitochondrial Loss.</title>
        <authorList>
            <person name="Novak L.V.F."/>
            <person name="Treitli S.C."/>
            <person name="Pyrih J."/>
            <person name="Halakuc P."/>
            <person name="Pipaliya S.V."/>
            <person name="Vacek V."/>
            <person name="Brzon O."/>
            <person name="Soukal P."/>
            <person name="Eme L."/>
            <person name="Dacks J.B."/>
            <person name="Karnkowska A."/>
            <person name="Elias M."/>
            <person name="Hampl V."/>
        </authorList>
    </citation>
    <scope>NUCLEOTIDE SEQUENCE [LARGE SCALE GENOMIC DNA]</scope>
    <source>
        <strain evidence="1">NAU3</strain>
        <tissue evidence="1">Gut</tissue>
    </source>
</reference>
<dbReference type="Proteomes" id="UP001281761">
    <property type="component" value="Unassembled WGS sequence"/>
</dbReference>
<evidence type="ECO:0000313" key="2">
    <source>
        <dbReference type="Proteomes" id="UP001281761"/>
    </source>
</evidence>
<accession>A0ABQ9X8Y7</accession>
<evidence type="ECO:0008006" key="3">
    <source>
        <dbReference type="Google" id="ProtNLM"/>
    </source>
</evidence>
<evidence type="ECO:0000313" key="1">
    <source>
        <dbReference type="EMBL" id="KAK2947765.1"/>
    </source>
</evidence>
<sequence length="206" mass="23174">MSYNSSSRQRRTLYSSTCVETPLFLKIDLDNITEVDEGSQPFLSLVNFVKEGNHLNAKATQRACSLLQKIAPLRSRRGDTNRILFKLAPIGYRSCSGFTKAMIPLLTSSNEELVKAALSFLKDVVNLRRCVQTCRTRSPAVRKIGKQILLKLCEEGVSDELDIHMRFKRIVMIILPLSSIRSLISQPVIELAVASVQHGDYTYPDE</sequence>
<dbReference type="EMBL" id="JARBJD010000191">
    <property type="protein sequence ID" value="KAK2947765.1"/>
    <property type="molecule type" value="Genomic_DNA"/>
</dbReference>
<keyword evidence="2" id="KW-1185">Reference proteome</keyword>
<name>A0ABQ9X8Y7_9EUKA</name>